<organism evidence="1 2">
    <name type="scientific">Haematobacter massiliensis</name>
    <dbReference type="NCBI Taxonomy" id="195105"/>
    <lineage>
        <taxon>Bacteria</taxon>
        <taxon>Pseudomonadati</taxon>
        <taxon>Pseudomonadota</taxon>
        <taxon>Alphaproteobacteria</taxon>
        <taxon>Rhodobacterales</taxon>
        <taxon>Paracoccaceae</taxon>
        <taxon>Haematobacter</taxon>
    </lineage>
</organism>
<dbReference type="STRING" id="195105.CN97_11810"/>
<keyword evidence="2" id="KW-1185">Reference proteome</keyword>
<dbReference type="EMBL" id="JGYG01000003">
    <property type="protein sequence ID" value="KFI30276.1"/>
    <property type="molecule type" value="Genomic_DNA"/>
</dbReference>
<dbReference type="eggNOG" id="COG5488">
    <property type="taxonomic scope" value="Bacteria"/>
</dbReference>
<accession>A0A086Y7M6</accession>
<name>A0A086Y7M6_9RHOB</name>
<dbReference type="AlphaFoldDB" id="A0A086Y7M6"/>
<comment type="caution">
    <text evidence="1">The sequence shown here is derived from an EMBL/GenBank/DDBJ whole genome shotgun (WGS) entry which is preliminary data.</text>
</comment>
<dbReference type="Proteomes" id="UP000028826">
    <property type="component" value="Unassembled WGS sequence"/>
</dbReference>
<reference evidence="1 2" key="1">
    <citation type="submission" date="2014-03" db="EMBL/GenBank/DDBJ databases">
        <title>Genome of Haematobacter massiliensis CCUG 47968.</title>
        <authorList>
            <person name="Wang D."/>
            <person name="Wang G."/>
        </authorList>
    </citation>
    <scope>NUCLEOTIDE SEQUENCE [LARGE SCALE GENOMIC DNA]</scope>
    <source>
        <strain evidence="1 2">CCUG 47968</strain>
    </source>
</reference>
<sequence length="176" mass="19972">MPYEWVKRLEGASEKSGAPLPSGGAEPLAELHLWPYRSLPRRGFVWVMGGMALLLSLPLIEVLGSPVLWGLLPFVLAALWGLWFALSRSYRDGEILERLTLWPDRVDVLRDGPRQAHSEWHANPHWVRVDLHRREGPVPNYLTLSGAGREIEIGAFLSEEERLALWPELAHLFRSA</sequence>
<protein>
    <submittedName>
        <fullName evidence="1">Uncharacterized protein</fullName>
    </submittedName>
</protein>
<evidence type="ECO:0000313" key="1">
    <source>
        <dbReference type="EMBL" id="KFI30276.1"/>
    </source>
</evidence>
<dbReference type="Pfam" id="PF10003">
    <property type="entry name" value="DUF2244"/>
    <property type="match status" value="1"/>
</dbReference>
<dbReference type="RefSeq" id="WP_035708586.1">
    <property type="nucleotide sequence ID" value="NZ_CAMIFG010000020.1"/>
</dbReference>
<dbReference type="OrthoDB" id="9808190at2"/>
<proteinExistence type="predicted"/>
<evidence type="ECO:0000313" key="2">
    <source>
        <dbReference type="Proteomes" id="UP000028826"/>
    </source>
</evidence>
<gene>
    <name evidence="1" type="ORF">CN97_11810</name>
</gene>
<dbReference type="InterPro" id="IPR019253">
    <property type="entry name" value="DUF2244_TM"/>
</dbReference>